<feature type="signal peptide" evidence="1">
    <location>
        <begin position="1"/>
        <end position="19"/>
    </location>
</feature>
<keyword evidence="3" id="KW-1185">Reference proteome</keyword>
<protein>
    <recommendedName>
        <fullName evidence="4">Secreted protein</fullName>
    </recommendedName>
</protein>
<feature type="chain" id="PRO_5045774935" description="Secreted protein" evidence="1">
    <location>
        <begin position="20"/>
        <end position="112"/>
    </location>
</feature>
<evidence type="ECO:0000313" key="3">
    <source>
        <dbReference type="Proteomes" id="UP001515683"/>
    </source>
</evidence>
<comment type="caution">
    <text evidence="2">The sequence shown here is derived from an EMBL/GenBank/DDBJ whole genome shotgun (WGS) entry which is preliminary data.</text>
</comment>
<gene>
    <name evidence="2" type="ORF">F3J40_01300</name>
</gene>
<dbReference type="EMBL" id="VWXF01000001">
    <property type="protein sequence ID" value="NIF20254.1"/>
    <property type="molecule type" value="Genomic_DNA"/>
</dbReference>
<keyword evidence="1" id="KW-0732">Signal</keyword>
<dbReference type="Proteomes" id="UP001515683">
    <property type="component" value="Unassembled WGS sequence"/>
</dbReference>
<name>A0ABX0R652_9GAMM</name>
<proteinExistence type="predicted"/>
<evidence type="ECO:0008006" key="4">
    <source>
        <dbReference type="Google" id="ProtNLM"/>
    </source>
</evidence>
<sequence length="112" mass="12735">MRKIMVFLGLFILTSQCFAVTICGPFTLSSGPNDGWFRINGEKPDTQKVTFLKRKEGYDNIQVQWMLPRSDAPGWLGLDYVKRNGKAVLNVEAIRSNMDQPRVFGSFDCKKV</sequence>
<evidence type="ECO:0000313" key="2">
    <source>
        <dbReference type="EMBL" id="NIF20254.1"/>
    </source>
</evidence>
<evidence type="ECO:0000256" key="1">
    <source>
        <dbReference type="SAM" id="SignalP"/>
    </source>
</evidence>
<organism evidence="2 3">
    <name type="scientific">Candidatus Pantoea multigeneris</name>
    <dbReference type="NCBI Taxonomy" id="2608357"/>
    <lineage>
        <taxon>Bacteria</taxon>
        <taxon>Pseudomonadati</taxon>
        <taxon>Pseudomonadota</taxon>
        <taxon>Gammaproteobacteria</taxon>
        <taxon>Enterobacterales</taxon>
        <taxon>Erwiniaceae</taxon>
        <taxon>Pantoea</taxon>
    </lineage>
</organism>
<dbReference type="RefSeq" id="WP_167012169.1">
    <property type="nucleotide sequence ID" value="NZ_VWXF01000001.1"/>
</dbReference>
<reference evidence="2 3" key="1">
    <citation type="journal article" date="2019" name="bioRxiv">
        <title>Bacteria contribute to plant secondary compound degradation in a generalist herbivore system.</title>
        <authorList>
            <person name="Francoeur C.B."/>
            <person name="Khadempour L."/>
            <person name="Moreira-Soto R.D."/>
            <person name="Gotting K."/>
            <person name="Book A.J."/>
            <person name="Pinto-Tomas A.A."/>
            <person name="Keefover-Ring K."/>
            <person name="Currie C.R."/>
        </authorList>
    </citation>
    <scope>NUCLEOTIDE SEQUENCE [LARGE SCALE GENOMIC DNA]</scope>
    <source>
        <strain evidence="2">Acro-835</strain>
    </source>
</reference>
<accession>A0ABX0R652</accession>